<comment type="caution">
    <text evidence="7">The sequence shown here is derived from an EMBL/GenBank/DDBJ whole genome shotgun (WGS) entry which is preliminary data.</text>
</comment>
<organism evidence="7 8">
    <name type="scientific">Ganoderma sinense ZZ0214-1</name>
    <dbReference type="NCBI Taxonomy" id="1077348"/>
    <lineage>
        <taxon>Eukaryota</taxon>
        <taxon>Fungi</taxon>
        <taxon>Dikarya</taxon>
        <taxon>Basidiomycota</taxon>
        <taxon>Agaricomycotina</taxon>
        <taxon>Agaricomycetes</taxon>
        <taxon>Polyporales</taxon>
        <taxon>Polyporaceae</taxon>
        <taxon>Ganoderma</taxon>
    </lineage>
</organism>
<protein>
    <recommendedName>
        <fullName evidence="5">Protein-S-isoprenylcysteine O-methyltransferase</fullName>
        <ecNumber evidence="5">2.1.1.100</ecNumber>
    </recommendedName>
</protein>
<feature type="transmembrane region" description="Helical" evidence="5">
    <location>
        <begin position="41"/>
        <end position="65"/>
    </location>
</feature>
<dbReference type="Pfam" id="PF04140">
    <property type="entry name" value="ICMT"/>
    <property type="match status" value="1"/>
</dbReference>
<comment type="similarity">
    <text evidence="5">Belongs to the class VI-like SAM-binding methyltransferase superfamily. Isoprenylcysteine carboxyl methyltransferase family.</text>
</comment>
<dbReference type="EMBL" id="AYKW01000017">
    <property type="protein sequence ID" value="PIL29965.1"/>
    <property type="molecule type" value="Genomic_DNA"/>
</dbReference>
<dbReference type="GO" id="GO:0004671">
    <property type="term" value="F:protein C-terminal S-isoprenylcysteine carboxyl O-methyltransferase activity"/>
    <property type="evidence" value="ECO:0007669"/>
    <property type="project" value="UniProtKB-EC"/>
</dbReference>
<evidence type="ECO:0000256" key="2">
    <source>
        <dbReference type="ARBA" id="ARBA00022692"/>
    </source>
</evidence>
<feature type="domain" description="DUF6534" evidence="6">
    <location>
        <begin position="50"/>
        <end position="133"/>
    </location>
</feature>
<reference evidence="7 8" key="1">
    <citation type="journal article" date="2015" name="Sci. Rep.">
        <title>Chromosome-level genome map provides insights into diverse defense mechanisms in the medicinal fungus Ganoderma sinense.</title>
        <authorList>
            <person name="Zhu Y."/>
            <person name="Xu J."/>
            <person name="Sun C."/>
            <person name="Zhou S."/>
            <person name="Xu H."/>
            <person name="Nelson D.R."/>
            <person name="Qian J."/>
            <person name="Song J."/>
            <person name="Luo H."/>
            <person name="Xiang L."/>
            <person name="Li Y."/>
            <person name="Xu Z."/>
            <person name="Ji A."/>
            <person name="Wang L."/>
            <person name="Lu S."/>
            <person name="Hayward A."/>
            <person name="Sun W."/>
            <person name="Li X."/>
            <person name="Schwartz D.C."/>
            <person name="Wang Y."/>
            <person name="Chen S."/>
        </authorList>
    </citation>
    <scope>NUCLEOTIDE SEQUENCE [LARGE SCALE GENOMIC DNA]</scope>
    <source>
        <strain evidence="7 8">ZZ0214-1</strain>
    </source>
</reference>
<evidence type="ECO:0000313" key="7">
    <source>
        <dbReference type="EMBL" id="PIL29965.1"/>
    </source>
</evidence>
<feature type="transmembrane region" description="Helical" evidence="5">
    <location>
        <begin position="306"/>
        <end position="325"/>
    </location>
</feature>
<keyword evidence="4 5" id="KW-0472">Membrane</keyword>
<feature type="transmembrane region" description="Helical" evidence="5">
    <location>
        <begin position="363"/>
        <end position="382"/>
    </location>
</feature>
<evidence type="ECO:0000256" key="4">
    <source>
        <dbReference type="ARBA" id="ARBA00023136"/>
    </source>
</evidence>
<name>A0A2G8S889_9APHY</name>
<comment type="subcellular location">
    <subcellularLocation>
        <location evidence="5">Endoplasmic reticulum membrane</location>
        <topology evidence="5">Multi-pass membrane protein</topology>
    </subcellularLocation>
    <subcellularLocation>
        <location evidence="1">Membrane</location>
        <topology evidence="1">Multi-pass membrane protein</topology>
    </subcellularLocation>
</comment>
<keyword evidence="5" id="KW-0256">Endoplasmic reticulum</keyword>
<evidence type="ECO:0000259" key="6">
    <source>
        <dbReference type="Pfam" id="PF20152"/>
    </source>
</evidence>
<keyword evidence="5" id="KW-0949">S-adenosyl-L-methionine</keyword>
<evidence type="ECO:0000256" key="5">
    <source>
        <dbReference type="RuleBase" id="RU362022"/>
    </source>
</evidence>
<dbReference type="EC" id="2.1.1.100" evidence="5"/>
<dbReference type="GO" id="GO:0005789">
    <property type="term" value="C:endoplasmic reticulum membrane"/>
    <property type="evidence" value="ECO:0007669"/>
    <property type="project" value="UniProtKB-SubCell"/>
</dbReference>
<accession>A0A2G8S889</accession>
<dbReference type="PANTHER" id="PTHR12714">
    <property type="entry name" value="PROTEIN-S ISOPRENYLCYSTEINE O-METHYLTRANSFERASE"/>
    <property type="match status" value="1"/>
</dbReference>
<dbReference type="Gene3D" id="1.20.120.1630">
    <property type="match status" value="1"/>
</dbReference>
<evidence type="ECO:0000313" key="8">
    <source>
        <dbReference type="Proteomes" id="UP000230002"/>
    </source>
</evidence>
<dbReference type="GO" id="GO:0032259">
    <property type="term" value="P:methylation"/>
    <property type="evidence" value="ECO:0007669"/>
    <property type="project" value="UniProtKB-KW"/>
</dbReference>
<comment type="catalytic activity">
    <reaction evidence="5">
        <text>[protein]-C-terminal S-[(2E,6E)-farnesyl]-L-cysteine + S-adenosyl-L-methionine = [protein]-C-terminal S-[(2E,6E)-farnesyl]-L-cysteine methyl ester + S-adenosyl-L-homocysteine</text>
        <dbReference type="Rhea" id="RHEA:21672"/>
        <dbReference type="Rhea" id="RHEA-COMP:12125"/>
        <dbReference type="Rhea" id="RHEA-COMP:12126"/>
        <dbReference type="ChEBI" id="CHEBI:57856"/>
        <dbReference type="ChEBI" id="CHEBI:59789"/>
        <dbReference type="ChEBI" id="CHEBI:90510"/>
        <dbReference type="ChEBI" id="CHEBI:90511"/>
        <dbReference type="EC" id="2.1.1.100"/>
    </reaction>
</comment>
<dbReference type="Pfam" id="PF20152">
    <property type="entry name" value="DUF6534"/>
    <property type="match status" value="1"/>
</dbReference>
<keyword evidence="5" id="KW-0489">Methyltransferase</keyword>
<keyword evidence="2 5" id="KW-0812">Transmembrane</keyword>
<gene>
    <name evidence="7" type="ORF">GSI_07876</name>
</gene>
<proteinExistence type="inferred from homology"/>
<dbReference type="AlphaFoldDB" id="A0A2G8S889"/>
<dbReference type="InterPro" id="IPR007269">
    <property type="entry name" value="ICMT_MeTrfase"/>
</dbReference>
<evidence type="ECO:0000256" key="3">
    <source>
        <dbReference type="ARBA" id="ARBA00022989"/>
    </source>
</evidence>
<dbReference type="STRING" id="1077348.A0A2G8S889"/>
<keyword evidence="5" id="KW-0808">Transferase</keyword>
<dbReference type="PANTHER" id="PTHR12714:SF9">
    <property type="entry name" value="PROTEIN-S-ISOPRENYLCYSTEINE O-METHYLTRANSFERASE"/>
    <property type="match status" value="1"/>
</dbReference>
<keyword evidence="8" id="KW-1185">Reference proteome</keyword>
<feature type="transmembrane region" description="Helical" evidence="5">
    <location>
        <begin position="394"/>
        <end position="416"/>
    </location>
</feature>
<keyword evidence="3 5" id="KW-1133">Transmembrane helix</keyword>
<dbReference type="InterPro" id="IPR045339">
    <property type="entry name" value="DUF6534"/>
</dbReference>
<dbReference type="OrthoDB" id="422086at2759"/>
<sequence length="449" mass="49246">MPAGALLTNDAQAVIEAYAGCYLTDGENVIVNLARFVMNRIGVAGLALEVAADVVVSAALVYYLVTSRSGIRRSDDMLSRLIVLTVTTGMLSTCVAIANLYIAAPGALYVLFFDFLIAKLDANALMTSLNSRDFVRDGSHASTSRLGGVSDVRSVPLSVLRVPPARVQAGSSTTMEQDLLPYGIVDLKVDADRAQVCYFKPSDGGGSRMNWLYAARIPAVAMLMVAERVAFIAPNNPGPKGEEIAKYGRADTVTRIATWFPIFSLAVDYTCHLCEMTAILAREFPSLLSDKVLLALFSDPSAVDRLNLSPLFLFGFVLLLAGATMRQVCYDTLGKFFTFQLAVFKGHKLVTSGPYSIVRHPSYTAFLIARAGLFVVQIFPGSYVYESGLLDTRWMAIVIGIWEAWILSIVFEIVVMRIPREDAVLRKEFGAEWEAWAKKTPYRLCPYIY</sequence>
<dbReference type="Proteomes" id="UP000230002">
    <property type="component" value="Unassembled WGS sequence"/>
</dbReference>
<feature type="transmembrane region" description="Helical" evidence="5">
    <location>
        <begin position="77"/>
        <end position="102"/>
    </location>
</feature>
<evidence type="ECO:0000256" key="1">
    <source>
        <dbReference type="ARBA" id="ARBA00004141"/>
    </source>
</evidence>